<gene>
    <name evidence="2" type="ORF">THAR02_06760</name>
</gene>
<feature type="region of interest" description="Disordered" evidence="1">
    <location>
        <begin position="81"/>
        <end position="121"/>
    </location>
</feature>
<evidence type="ECO:0000256" key="1">
    <source>
        <dbReference type="SAM" id="MobiDB-lite"/>
    </source>
</evidence>
<dbReference type="EMBL" id="JOKZ01000211">
    <property type="protein sequence ID" value="KKP01126.1"/>
    <property type="molecule type" value="Genomic_DNA"/>
</dbReference>
<comment type="caution">
    <text evidence="2">The sequence shown here is derived from an EMBL/GenBank/DDBJ whole genome shotgun (WGS) entry which is preliminary data.</text>
</comment>
<name>A0A0F9X7G7_TRIHA</name>
<evidence type="ECO:0000313" key="2">
    <source>
        <dbReference type="EMBL" id="KKP01126.1"/>
    </source>
</evidence>
<reference evidence="3" key="1">
    <citation type="journal article" date="2015" name="Genome Announc.">
        <title>Draft whole-genome sequence of the biocontrol agent Trichoderma harzianum T6776.</title>
        <authorList>
            <person name="Baroncelli R."/>
            <person name="Piaggeschi G."/>
            <person name="Fiorini L."/>
            <person name="Bertolini E."/>
            <person name="Zapparata A."/>
            <person name="Pe M.E."/>
            <person name="Sarrocco S."/>
            <person name="Vannacci G."/>
        </authorList>
    </citation>
    <scope>NUCLEOTIDE SEQUENCE [LARGE SCALE GENOMIC DNA]</scope>
    <source>
        <strain evidence="3">T6776</strain>
    </source>
</reference>
<dbReference type="AlphaFoldDB" id="A0A0F9X7G7"/>
<organism evidence="2 3">
    <name type="scientific">Trichoderma harzianum</name>
    <name type="common">Hypocrea lixii</name>
    <dbReference type="NCBI Taxonomy" id="5544"/>
    <lineage>
        <taxon>Eukaryota</taxon>
        <taxon>Fungi</taxon>
        <taxon>Dikarya</taxon>
        <taxon>Ascomycota</taxon>
        <taxon>Pezizomycotina</taxon>
        <taxon>Sordariomycetes</taxon>
        <taxon>Hypocreomycetidae</taxon>
        <taxon>Hypocreales</taxon>
        <taxon>Hypocreaceae</taxon>
        <taxon>Trichoderma</taxon>
    </lineage>
</organism>
<sequence length="147" mass="15520">MWKRSARTAPLPVPFAAVSALAPKWLPIIQSGERGLGPLARLFTGAGRSSPGWRIGGVEWNPLEGHSCPFWPSHLTGRPRPITPDLMETSWSPHGDLMAHSHSLAGPPESTTPVPGSSGGLTGLGGMLSRFTFSANQKPHKLASLGS</sequence>
<accession>A0A0F9X7G7</accession>
<proteinExistence type="predicted"/>
<feature type="compositionally biased region" description="Low complexity" evidence="1">
    <location>
        <begin position="106"/>
        <end position="116"/>
    </location>
</feature>
<dbReference type="Proteomes" id="UP000034112">
    <property type="component" value="Unassembled WGS sequence"/>
</dbReference>
<protein>
    <submittedName>
        <fullName evidence="2">Uncharacterized protein</fullName>
    </submittedName>
</protein>
<evidence type="ECO:0000313" key="3">
    <source>
        <dbReference type="Proteomes" id="UP000034112"/>
    </source>
</evidence>